<dbReference type="Pfam" id="PF04055">
    <property type="entry name" value="Radical_SAM"/>
    <property type="match status" value="1"/>
</dbReference>
<dbReference type="RefSeq" id="WP_240986624.1">
    <property type="nucleotide sequence ID" value="NZ_CDGJ01000040.1"/>
</dbReference>
<proteinExistence type="predicted"/>
<reference evidence="8" key="2">
    <citation type="submission" date="2020-01" db="EMBL/GenBank/DDBJ databases">
        <authorList>
            <person name="Hornung B."/>
        </authorList>
    </citation>
    <scope>NUCLEOTIDE SEQUENCE</scope>
    <source>
        <strain evidence="8">PacBioINE</strain>
    </source>
</reference>
<dbReference type="GO" id="GO:0046872">
    <property type="term" value="F:metal ion binding"/>
    <property type="evidence" value="ECO:0007669"/>
    <property type="project" value="UniProtKB-KW"/>
</dbReference>
<feature type="binding site" evidence="6">
    <location>
        <position position="173"/>
    </location>
    <ligand>
        <name>(3R)-3-methyl-D-ornithine</name>
        <dbReference type="ChEBI" id="CHEBI:64642"/>
    </ligand>
</feature>
<feature type="domain" description="Radical SAM core" evidence="7">
    <location>
        <begin position="57"/>
        <end position="283"/>
    </location>
</feature>
<protein>
    <submittedName>
        <fullName evidence="9">3-methylornithine synthase</fullName>
        <ecNumber evidence="8 9">2.5.1.77</ecNumber>
    </submittedName>
    <submittedName>
        <fullName evidence="8">7,8-didemethyl-8-hydroxy-5-deazariboflavin synthase/methylornithine synthase</fullName>
        <ecNumber evidence="8">5.4.99.58</ecNumber>
    </submittedName>
</protein>
<dbReference type="EC" id="2.5.1.77" evidence="8 9"/>
<dbReference type="SMART" id="SM00729">
    <property type="entry name" value="Elp3"/>
    <property type="match status" value="1"/>
</dbReference>
<dbReference type="AlphaFoldDB" id="A0A8S0X241"/>
<evidence type="ECO:0000256" key="2">
    <source>
        <dbReference type="ARBA" id="ARBA00022723"/>
    </source>
</evidence>
<keyword evidence="4 5" id="KW-0411">Iron-sulfur</keyword>
<dbReference type="SUPFAM" id="SSF102114">
    <property type="entry name" value="Radical SAM enzymes"/>
    <property type="match status" value="1"/>
</dbReference>
<keyword evidence="10" id="KW-1185">Reference proteome</keyword>
<evidence type="ECO:0000256" key="4">
    <source>
        <dbReference type="ARBA" id="ARBA00023014"/>
    </source>
</evidence>
<comment type="cofactor">
    <cofactor evidence="5">
        <name>[4Fe-4S] cluster</name>
        <dbReference type="ChEBI" id="CHEBI:49883"/>
    </cofactor>
    <text evidence="5">Binds 1 [4Fe-4S] cluster. The cluster is coordinated with 3 cysteines and an exchangeable S-adenosyl-L-methionine.</text>
</comment>
<dbReference type="InterPro" id="IPR006638">
    <property type="entry name" value="Elp3/MiaA/NifB-like_rSAM"/>
</dbReference>
<dbReference type="GO" id="GO:0071524">
    <property type="term" value="P:pyrrolysine biosynthetic process"/>
    <property type="evidence" value="ECO:0007669"/>
    <property type="project" value="InterPro"/>
</dbReference>
<feature type="binding site" evidence="6">
    <location>
        <position position="113"/>
    </location>
    <ligand>
        <name>(3R)-3-methyl-D-ornithine</name>
        <dbReference type="ChEBI" id="CHEBI:64642"/>
    </ligand>
</feature>
<dbReference type="EMBL" id="LR746496">
    <property type="protein sequence ID" value="CAA7603421.1"/>
    <property type="molecule type" value="Genomic_DNA"/>
</dbReference>
<accession>A0A8S0X241</accession>
<dbReference type="GO" id="GO:0051539">
    <property type="term" value="F:4 iron, 4 sulfur cluster binding"/>
    <property type="evidence" value="ECO:0007669"/>
    <property type="project" value="UniProtKB-KW"/>
</dbReference>
<dbReference type="PROSITE" id="PS51918">
    <property type="entry name" value="RADICAL_SAM"/>
    <property type="match status" value="1"/>
</dbReference>
<dbReference type="InterPro" id="IPR013785">
    <property type="entry name" value="Aldolase_TIM"/>
</dbReference>
<name>A0A8S0X241_9FIRM</name>
<feature type="binding site" evidence="5">
    <location>
        <position position="71"/>
    </location>
    <ligand>
        <name>[4Fe-4S] cluster</name>
        <dbReference type="ChEBI" id="CHEBI:49883"/>
        <note>4Fe-4S-S-AdoMet</note>
    </ligand>
</feature>
<dbReference type="PANTHER" id="PTHR43726">
    <property type="entry name" value="3-METHYLORNITHINE SYNTHASE"/>
    <property type="match status" value="1"/>
</dbReference>
<gene>
    <name evidence="9" type="ORF">DEACI_1622</name>
    <name evidence="8" type="ORF">DEACI_4244</name>
</gene>
<dbReference type="PANTHER" id="PTHR43726:SF1">
    <property type="entry name" value="BIOTIN SYNTHASE"/>
    <property type="match status" value="1"/>
</dbReference>
<dbReference type="InterPro" id="IPR058240">
    <property type="entry name" value="rSAM_sf"/>
</dbReference>
<dbReference type="CDD" id="cd01335">
    <property type="entry name" value="Radical_SAM"/>
    <property type="match status" value="1"/>
</dbReference>
<feature type="binding site" evidence="6">
    <location>
        <position position="281"/>
    </location>
    <ligand>
        <name>(3R)-3-methyl-D-ornithine</name>
        <dbReference type="ChEBI" id="CHEBI:64642"/>
    </ligand>
</feature>
<dbReference type="EMBL" id="CDGJ01000040">
    <property type="protein sequence ID" value="CEJ07164.1"/>
    <property type="molecule type" value="Genomic_DNA"/>
</dbReference>
<feature type="binding site" evidence="6">
    <location>
        <position position="302"/>
    </location>
    <ligand>
        <name>(3R)-3-methyl-D-ornithine</name>
        <dbReference type="ChEBI" id="CHEBI:64642"/>
    </ligand>
</feature>
<keyword evidence="2" id="KW-0479">Metal-binding</keyword>
<feature type="binding site" evidence="6">
    <location>
        <position position="303"/>
    </location>
    <ligand>
        <name>(3R)-3-methyl-D-ornithine</name>
        <dbReference type="ChEBI" id="CHEBI:64642"/>
    </ligand>
</feature>
<evidence type="ECO:0000313" key="9">
    <source>
        <dbReference type="EMBL" id="CEJ07164.1"/>
    </source>
</evidence>
<dbReference type="SFLD" id="SFLDS00029">
    <property type="entry name" value="Radical_SAM"/>
    <property type="match status" value="1"/>
</dbReference>
<dbReference type="SFLD" id="SFLDG01060">
    <property type="entry name" value="BATS_domain_containing"/>
    <property type="match status" value="1"/>
</dbReference>
<organism evidence="8">
    <name type="scientific">Acididesulfobacillus acetoxydans</name>
    <dbReference type="NCBI Taxonomy" id="1561005"/>
    <lineage>
        <taxon>Bacteria</taxon>
        <taxon>Bacillati</taxon>
        <taxon>Bacillota</taxon>
        <taxon>Clostridia</taxon>
        <taxon>Eubacteriales</taxon>
        <taxon>Peptococcaceae</taxon>
        <taxon>Acididesulfobacillus</taxon>
    </lineage>
</organism>
<evidence type="ECO:0000259" key="7">
    <source>
        <dbReference type="PROSITE" id="PS51918"/>
    </source>
</evidence>
<evidence type="ECO:0000256" key="5">
    <source>
        <dbReference type="PIRSR" id="PIRSR004762-1"/>
    </source>
</evidence>
<dbReference type="NCBIfam" id="TIGR03910">
    <property type="entry name" value="pyrrolys_PylB"/>
    <property type="match status" value="1"/>
</dbReference>
<feature type="binding site" evidence="6">
    <location>
        <position position="239"/>
    </location>
    <ligand>
        <name>(3R)-3-methyl-D-ornithine</name>
        <dbReference type="ChEBI" id="CHEBI:64642"/>
    </ligand>
</feature>
<dbReference type="KEGG" id="aacx:DEACI_4244"/>
<dbReference type="InterPro" id="IPR023891">
    <property type="entry name" value="Pyrrolys_PylB"/>
</dbReference>
<keyword evidence="1 5" id="KW-0949">S-adenosyl-L-methionine</keyword>
<evidence type="ECO:0000313" key="10">
    <source>
        <dbReference type="Proteomes" id="UP001071230"/>
    </source>
</evidence>
<feature type="binding site" evidence="6">
    <location>
        <position position="150"/>
    </location>
    <ligand>
        <name>(3R)-3-methyl-D-ornithine</name>
        <dbReference type="ChEBI" id="CHEBI:64642"/>
    </ligand>
</feature>
<dbReference type="InterPro" id="IPR034422">
    <property type="entry name" value="HydE/PylB-like"/>
</dbReference>
<dbReference type="GO" id="GO:0016853">
    <property type="term" value="F:isomerase activity"/>
    <property type="evidence" value="ECO:0007669"/>
    <property type="project" value="UniProtKB-KW"/>
</dbReference>
<evidence type="ECO:0000256" key="1">
    <source>
        <dbReference type="ARBA" id="ARBA00022691"/>
    </source>
</evidence>
<evidence type="ECO:0000256" key="6">
    <source>
        <dbReference type="PIRSR" id="PIRSR004762-2"/>
    </source>
</evidence>
<dbReference type="SFLD" id="SFLDF00349">
    <property type="entry name" value="3-methylornithine_synthase_(Py"/>
    <property type="match status" value="1"/>
</dbReference>
<dbReference type="PIRSF" id="PIRSF004762">
    <property type="entry name" value="CHP00423"/>
    <property type="match status" value="1"/>
</dbReference>
<dbReference type="InterPro" id="IPR007197">
    <property type="entry name" value="rSAM"/>
</dbReference>
<evidence type="ECO:0000256" key="3">
    <source>
        <dbReference type="ARBA" id="ARBA00023004"/>
    </source>
</evidence>
<sequence>MDSETRRSDVKRILQKATNLEHLGRAEILTLLRLTDKKDLQSLYDTACGLRDRYFYKKIFLYGFIYFSTWCRNSCTFCAYRSANGLAPRYRKSQAEIHAAVLGLLKSGVHLVDLTMGEDPFYRSGQGLADLFKLVKQIKQETDGLPVMISPGVISETTIQDFAQAGADWYACYQETYNQRLFAQLRLDQSFAERLLSKYQAVRAGLLVEEGLLLGVGETQEDIAAAIENMRALGARQVRVMSFVPQRGIPLENIPSPNRQLELTVIAVLRLVFPDKLIPASLDVDGIDGLAARLAAGANVVTSLIPPHAGLAGVAQHSKDIDDGYRTVAGVAEVLEAMELKAATRAEYREWLENQKRADPKNFIDGEW</sequence>
<dbReference type="SFLD" id="SFLDG01280">
    <property type="entry name" value="HydE/PylB-like"/>
    <property type="match status" value="1"/>
</dbReference>
<dbReference type="GO" id="GO:0016740">
    <property type="term" value="F:transferase activity"/>
    <property type="evidence" value="ECO:0007669"/>
    <property type="project" value="UniProtKB-KW"/>
</dbReference>
<feature type="binding site" evidence="6">
    <location>
        <position position="194"/>
    </location>
    <ligand>
        <name>S-adenosyl-L-methionine</name>
        <dbReference type="ChEBI" id="CHEBI:59789"/>
    </ligand>
</feature>
<feature type="binding site" evidence="5">
    <location>
        <position position="78"/>
    </location>
    <ligand>
        <name>[4Fe-4S] cluster</name>
        <dbReference type="ChEBI" id="CHEBI:49883"/>
        <note>4Fe-4S-S-AdoMet</note>
    </ligand>
</feature>
<keyword evidence="5" id="KW-0004">4Fe-4S</keyword>
<dbReference type="Proteomes" id="UP000836597">
    <property type="component" value="Chromosome"/>
</dbReference>
<reference evidence="9" key="1">
    <citation type="submission" date="2014-11" db="EMBL/GenBank/DDBJ databases">
        <authorList>
            <person name="Hornung B.V."/>
        </authorList>
    </citation>
    <scope>NUCLEOTIDE SEQUENCE</scope>
    <source>
        <strain evidence="9">INE</strain>
    </source>
</reference>
<dbReference type="EC" id="5.4.99.58" evidence="8"/>
<keyword evidence="8" id="KW-0808">Transferase</keyword>
<feature type="binding site" evidence="5">
    <location>
        <position position="75"/>
    </location>
    <ligand>
        <name>[4Fe-4S] cluster</name>
        <dbReference type="ChEBI" id="CHEBI:49883"/>
        <note>4Fe-4S-S-AdoMet</note>
    </ligand>
</feature>
<evidence type="ECO:0000313" key="8">
    <source>
        <dbReference type="EMBL" id="CAA7603421.1"/>
    </source>
</evidence>
<keyword evidence="3 5" id="KW-0408">Iron</keyword>
<feature type="binding site" evidence="6">
    <location>
        <position position="186"/>
    </location>
    <ligand>
        <name>S-adenosyl-L-methionine</name>
        <dbReference type="ChEBI" id="CHEBI:59789"/>
    </ligand>
</feature>
<dbReference type="Proteomes" id="UP001071230">
    <property type="component" value="Unassembled WGS sequence"/>
</dbReference>
<dbReference type="Gene3D" id="3.20.20.70">
    <property type="entry name" value="Aldolase class I"/>
    <property type="match status" value="1"/>
</dbReference>
<feature type="binding site" evidence="6">
    <location>
        <position position="77"/>
    </location>
    <ligand>
        <name>S-adenosyl-L-methionine</name>
        <dbReference type="ChEBI" id="CHEBI:59789"/>
    </ligand>
</feature>
<feature type="binding site" evidence="6">
    <location>
        <position position="175"/>
    </location>
    <ligand>
        <name>S-adenosyl-L-methionine</name>
        <dbReference type="ChEBI" id="CHEBI:59789"/>
    </ligand>
</feature>
<keyword evidence="8" id="KW-0413">Isomerase</keyword>